<protein>
    <recommendedName>
        <fullName evidence="2">EfeO-type cupredoxin-like domain-containing protein</fullName>
    </recommendedName>
</protein>
<reference evidence="3" key="1">
    <citation type="journal article" date="2020" name="mSystems">
        <title>Genome- and Community-Level Interaction Insights into Carbon Utilization and Element Cycling Functions of Hydrothermarchaeota in Hydrothermal Sediment.</title>
        <authorList>
            <person name="Zhou Z."/>
            <person name="Liu Y."/>
            <person name="Xu W."/>
            <person name="Pan J."/>
            <person name="Luo Z.H."/>
            <person name="Li M."/>
        </authorList>
    </citation>
    <scope>NUCLEOTIDE SEQUENCE [LARGE SCALE GENOMIC DNA]</scope>
    <source>
        <strain evidence="3">SpSt-246</strain>
    </source>
</reference>
<evidence type="ECO:0000256" key="1">
    <source>
        <dbReference type="SAM" id="SignalP"/>
    </source>
</evidence>
<dbReference type="PANTHER" id="PTHR36507">
    <property type="entry name" value="BLL1555 PROTEIN"/>
    <property type="match status" value="1"/>
</dbReference>
<dbReference type="AlphaFoldDB" id="A0A7C2BZT7"/>
<dbReference type="InterPro" id="IPR008972">
    <property type="entry name" value="Cupredoxin"/>
</dbReference>
<dbReference type="EMBL" id="DSKL01000136">
    <property type="protein sequence ID" value="HEH82020.1"/>
    <property type="molecule type" value="Genomic_DNA"/>
</dbReference>
<dbReference type="InterPro" id="IPR035668">
    <property type="entry name" value="Amicyanin"/>
</dbReference>
<dbReference type="InterPro" id="IPR052721">
    <property type="entry name" value="ET_Amicyanin"/>
</dbReference>
<evidence type="ECO:0000313" key="3">
    <source>
        <dbReference type="EMBL" id="HEH82020.1"/>
    </source>
</evidence>
<accession>A0A7C2BZT7</accession>
<keyword evidence="1" id="KW-0732">Signal</keyword>
<organism evidence="3">
    <name type="scientific">Thermus islandicus</name>
    <dbReference type="NCBI Taxonomy" id="540988"/>
    <lineage>
        <taxon>Bacteria</taxon>
        <taxon>Thermotogati</taxon>
        <taxon>Deinococcota</taxon>
        <taxon>Deinococci</taxon>
        <taxon>Thermales</taxon>
        <taxon>Thermaceae</taxon>
        <taxon>Thermus</taxon>
    </lineage>
</organism>
<evidence type="ECO:0000259" key="2">
    <source>
        <dbReference type="Pfam" id="PF13473"/>
    </source>
</evidence>
<feature type="chain" id="PRO_5028483660" description="EfeO-type cupredoxin-like domain-containing protein" evidence="1">
    <location>
        <begin position="20"/>
        <end position="113"/>
    </location>
</feature>
<name>A0A7C2BZT7_9DEIN</name>
<dbReference type="InterPro" id="IPR028096">
    <property type="entry name" value="EfeO_Cupredoxin"/>
</dbReference>
<dbReference type="PANTHER" id="PTHR36507:SF1">
    <property type="entry name" value="BLL1555 PROTEIN"/>
    <property type="match status" value="1"/>
</dbReference>
<sequence length="113" mass="11768">MCRLLWPFLLLLGACYPQGGPGAGGGSAEPCPGVIQIQGFAFRPARCSVAAGTSLRFQNLDLAPHMATAEGGGFDTGTLNPGDTSAPIALTQPGTYAYFCRIHPSMRGVIEVR</sequence>
<dbReference type="Gene3D" id="2.60.40.420">
    <property type="entry name" value="Cupredoxins - blue copper proteins"/>
    <property type="match status" value="1"/>
</dbReference>
<gene>
    <name evidence="3" type="ORF">ENP73_03250</name>
</gene>
<feature type="signal peptide" evidence="1">
    <location>
        <begin position="1"/>
        <end position="19"/>
    </location>
</feature>
<dbReference type="CDD" id="cd13921">
    <property type="entry name" value="Amicyanin"/>
    <property type="match status" value="1"/>
</dbReference>
<dbReference type="PROSITE" id="PS51257">
    <property type="entry name" value="PROKAR_LIPOPROTEIN"/>
    <property type="match status" value="1"/>
</dbReference>
<comment type="caution">
    <text evidence="3">The sequence shown here is derived from an EMBL/GenBank/DDBJ whole genome shotgun (WGS) entry which is preliminary data.</text>
</comment>
<feature type="domain" description="EfeO-type cupredoxin-like" evidence="2">
    <location>
        <begin position="35"/>
        <end position="110"/>
    </location>
</feature>
<dbReference type="SUPFAM" id="SSF49503">
    <property type="entry name" value="Cupredoxins"/>
    <property type="match status" value="1"/>
</dbReference>
<dbReference type="Pfam" id="PF13473">
    <property type="entry name" value="Cupredoxin_1"/>
    <property type="match status" value="1"/>
</dbReference>
<proteinExistence type="predicted"/>